<dbReference type="RefSeq" id="WP_201801910.1">
    <property type="nucleotide sequence ID" value="NZ_JAERRI010000003.1"/>
</dbReference>
<sequence>MSGLDLSGLRARPAQVWGAVRLVPLVRAEPITDLRLHRELYEGGPLTVRGERGTAYTAYVPHGFVANWTGDGSPAAAYGSQLSDERDPVVCAPLHLPRKLVQRRRGREEGTRAGTGAATGPGKGKASGGPSGGLRFLPLHLALDGYLALHFGGPSIVWEEWTRRAVRDGLSPRAERAYRGEAIPGLDDALRVFEIHPGQCGVLVYVADALAAAFVVPHPDDYRALHPSLLQDLYGELMYQYALYGGPVPQFTARIAAEYITSLAELRSAAERRQQEWEREHAVLMAGELLDETYEVRQAYRMGRFRLSRFLPPFALHRPQHIGETITDGKGRVAYLKTFRLTDKQVRRGHVLHRLAAHDWHVGRTAEAMGISGPELVRRVTHLGFEGLLKPPAEGVAKGRG</sequence>
<feature type="domain" description="ARG and Rhodanese-Phosphatase-superfamily-associated" evidence="2">
    <location>
        <begin position="133"/>
        <end position="303"/>
    </location>
</feature>
<evidence type="ECO:0000256" key="1">
    <source>
        <dbReference type="SAM" id="MobiDB-lite"/>
    </source>
</evidence>
<reference evidence="3 4" key="1">
    <citation type="submission" date="2021-01" db="EMBL/GenBank/DDBJ databases">
        <title>WGS of actinomycetes isolated from Thailand.</title>
        <authorList>
            <person name="Thawai C."/>
        </authorList>
    </citation>
    <scope>NUCLEOTIDE SEQUENCE [LARGE SCALE GENOMIC DNA]</scope>
    <source>
        <strain evidence="3 4">CH9-7</strain>
    </source>
</reference>
<feature type="region of interest" description="Disordered" evidence="1">
    <location>
        <begin position="101"/>
        <end position="129"/>
    </location>
</feature>
<accession>A0ABS1MM47</accession>
<dbReference type="InterPro" id="IPR054346">
    <property type="entry name" value="ARPP-2"/>
</dbReference>
<dbReference type="Pfam" id="PF22549">
    <property type="entry name" value="ARPP-2"/>
    <property type="match status" value="2"/>
</dbReference>
<feature type="domain" description="ARG and Rhodanese-Phosphatase-superfamily-associated" evidence="2">
    <location>
        <begin position="4"/>
        <end position="105"/>
    </location>
</feature>
<dbReference type="Proteomes" id="UP000629371">
    <property type="component" value="Unassembled WGS sequence"/>
</dbReference>
<keyword evidence="4" id="KW-1185">Reference proteome</keyword>
<protein>
    <recommendedName>
        <fullName evidence="2">ARG and Rhodanese-Phosphatase-superfamily-associated domain-containing protein</fullName>
    </recommendedName>
</protein>
<name>A0ABS1MM47_9ACTN</name>
<evidence type="ECO:0000259" key="2">
    <source>
        <dbReference type="Pfam" id="PF22549"/>
    </source>
</evidence>
<comment type="caution">
    <text evidence="3">The sequence shown here is derived from an EMBL/GenBank/DDBJ whole genome shotgun (WGS) entry which is preliminary data.</text>
</comment>
<dbReference type="EMBL" id="JAERRI010000003">
    <property type="protein sequence ID" value="MBL1088834.1"/>
    <property type="molecule type" value="Genomic_DNA"/>
</dbReference>
<evidence type="ECO:0000313" key="4">
    <source>
        <dbReference type="Proteomes" id="UP000629371"/>
    </source>
</evidence>
<gene>
    <name evidence="3" type="ORF">JK360_05430</name>
</gene>
<organism evidence="3 4">
    <name type="scientific">Streptomyces siderophoricus</name>
    <dbReference type="NCBI Taxonomy" id="2802281"/>
    <lineage>
        <taxon>Bacteria</taxon>
        <taxon>Bacillati</taxon>
        <taxon>Actinomycetota</taxon>
        <taxon>Actinomycetes</taxon>
        <taxon>Kitasatosporales</taxon>
        <taxon>Streptomycetaceae</taxon>
        <taxon>Streptomyces</taxon>
    </lineage>
</organism>
<feature type="compositionally biased region" description="Gly residues" evidence="1">
    <location>
        <begin position="117"/>
        <end position="129"/>
    </location>
</feature>
<proteinExistence type="predicted"/>
<evidence type="ECO:0000313" key="3">
    <source>
        <dbReference type="EMBL" id="MBL1088834.1"/>
    </source>
</evidence>